<comment type="caution">
    <text evidence="2">The sequence shown here is derived from an EMBL/GenBank/DDBJ whole genome shotgun (WGS) entry which is preliminary data.</text>
</comment>
<protein>
    <recommendedName>
        <fullName evidence="1">Retrotransposon gag domain-containing protein</fullName>
    </recommendedName>
</protein>
<feature type="non-terminal residue" evidence="2">
    <location>
        <position position="1"/>
    </location>
</feature>
<proteinExistence type="predicted"/>
<name>A0AA88WQI6_9ASTE</name>
<sequence length="124" mass="14403">QPQQAAAAQQNDDSCIEGVKAFKDLGPTKFEGSTNPLDVNNWILGIEKVFSRVACPKAEKVTYATFMLEKNAYSCWLMELRKHEKDKEPYTWEKFKEAFREKYQPKGVKLQKKMDFIKFEQGSK</sequence>
<dbReference type="Pfam" id="PF03732">
    <property type="entry name" value="Retrotrans_gag"/>
    <property type="match status" value="1"/>
</dbReference>
<dbReference type="AlphaFoldDB" id="A0AA88WQI6"/>
<accession>A0AA88WQI6</accession>
<reference evidence="2" key="1">
    <citation type="submission" date="2022-12" db="EMBL/GenBank/DDBJ databases">
        <title>Draft genome assemblies for two species of Escallonia (Escalloniales).</title>
        <authorList>
            <person name="Chanderbali A."/>
            <person name="Dervinis C."/>
            <person name="Anghel I."/>
            <person name="Soltis D."/>
            <person name="Soltis P."/>
            <person name="Zapata F."/>
        </authorList>
    </citation>
    <scope>NUCLEOTIDE SEQUENCE</scope>
    <source>
        <strain evidence="2">UCBG64.0493</strain>
        <tissue evidence="2">Leaf</tissue>
    </source>
</reference>
<gene>
    <name evidence="2" type="ORF">RJ639_037649</name>
</gene>
<organism evidence="2 3">
    <name type="scientific">Escallonia herrerae</name>
    <dbReference type="NCBI Taxonomy" id="1293975"/>
    <lineage>
        <taxon>Eukaryota</taxon>
        <taxon>Viridiplantae</taxon>
        <taxon>Streptophyta</taxon>
        <taxon>Embryophyta</taxon>
        <taxon>Tracheophyta</taxon>
        <taxon>Spermatophyta</taxon>
        <taxon>Magnoliopsida</taxon>
        <taxon>eudicotyledons</taxon>
        <taxon>Gunneridae</taxon>
        <taxon>Pentapetalae</taxon>
        <taxon>asterids</taxon>
        <taxon>campanulids</taxon>
        <taxon>Escalloniales</taxon>
        <taxon>Escalloniaceae</taxon>
        <taxon>Escallonia</taxon>
    </lineage>
</organism>
<evidence type="ECO:0000313" key="3">
    <source>
        <dbReference type="Proteomes" id="UP001188597"/>
    </source>
</evidence>
<dbReference type="EMBL" id="JAVXUP010000388">
    <property type="protein sequence ID" value="KAK3029228.1"/>
    <property type="molecule type" value="Genomic_DNA"/>
</dbReference>
<dbReference type="InterPro" id="IPR005162">
    <property type="entry name" value="Retrotrans_gag_dom"/>
</dbReference>
<evidence type="ECO:0000259" key="1">
    <source>
        <dbReference type="Pfam" id="PF03732"/>
    </source>
</evidence>
<evidence type="ECO:0000313" key="2">
    <source>
        <dbReference type="EMBL" id="KAK3029228.1"/>
    </source>
</evidence>
<feature type="domain" description="Retrotransposon gag" evidence="1">
    <location>
        <begin position="63"/>
        <end position="123"/>
    </location>
</feature>
<dbReference type="Proteomes" id="UP001188597">
    <property type="component" value="Unassembled WGS sequence"/>
</dbReference>
<keyword evidence="3" id="KW-1185">Reference proteome</keyword>